<comment type="caution">
    <text evidence="1">The sequence shown here is derived from an EMBL/GenBank/DDBJ whole genome shotgun (WGS) entry which is preliminary data.</text>
</comment>
<evidence type="ECO:0000313" key="2">
    <source>
        <dbReference type="Proteomes" id="UP000821845"/>
    </source>
</evidence>
<organism evidence="1 2">
    <name type="scientific">Hyalomma asiaticum</name>
    <name type="common">Tick</name>
    <dbReference type="NCBI Taxonomy" id="266040"/>
    <lineage>
        <taxon>Eukaryota</taxon>
        <taxon>Metazoa</taxon>
        <taxon>Ecdysozoa</taxon>
        <taxon>Arthropoda</taxon>
        <taxon>Chelicerata</taxon>
        <taxon>Arachnida</taxon>
        <taxon>Acari</taxon>
        <taxon>Parasitiformes</taxon>
        <taxon>Ixodida</taxon>
        <taxon>Ixodoidea</taxon>
        <taxon>Ixodidae</taxon>
        <taxon>Hyalomminae</taxon>
        <taxon>Hyalomma</taxon>
    </lineage>
</organism>
<dbReference type="Proteomes" id="UP000821845">
    <property type="component" value="Chromosome 7"/>
</dbReference>
<keyword evidence="2" id="KW-1185">Reference proteome</keyword>
<dbReference type="EMBL" id="CM023487">
    <property type="protein sequence ID" value="KAH6926217.1"/>
    <property type="molecule type" value="Genomic_DNA"/>
</dbReference>
<accession>A0ACB7RWN2</accession>
<evidence type="ECO:0000313" key="1">
    <source>
        <dbReference type="EMBL" id="KAH6926217.1"/>
    </source>
</evidence>
<name>A0ACB7RWN2_HYAAI</name>
<reference evidence="1" key="1">
    <citation type="submission" date="2020-05" db="EMBL/GenBank/DDBJ databases">
        <title>Large-scale comparative analyses of tick genomes elucidate their genetic diversity and vector capacities.</title>
        <authorList>
            <person name="Jia N."/>
            <person name="Wang J."/>
            <person name="Shi W."/>
            <person name="Du L."/>
            <person name="Sun Y."/>
            <person name="Zhan W."/>
            <person name="Jiang J."/>
            <person name="Wang Q."/>
            <person name="Zhang B."/>
            <person name="Ji P."/>
            <person name="Sakyi L.B."/>
            <person name="Cui X."/>
            <person name="Yuan T."/>
            <person name="Jiang B."/>
            <person name="Yang W."/>
            <person name="Lam T.T.-Y."/>
            <person name="Chang Q."/>
            <person name="Ding S."/>
            <person name="Wang X."/>
            <person name="Zhu J."/>
            <person name="Ruan X."/>
            <person name="Zhao L."/>
            <person name="Wei J."/>
            <person name="Que T."/>
            <person name="Du C."/>
            <person name="Cheng J."/>
            <person name="Dai P."/>
            <person name="Han X."/>
            <person name="Huang E."/>
            <person name="Gao Y."/>
            <person name="Liu J."/>
            <person name="Shao H."/>
            <person name="Ye R."/>
            <person name="Li L."/>
            <person name="Wei W."/>
            <person name="Wang X."/>
            <person name="Wang C."/>
            <person name="Yang T."/>
            <person name="Huo Q."/>
            <person name="Li W."/>
            <person name="Guo W."/>
            <person name="Chen H."/>
            <person name="Zhou L."/>
            <person name="Ni X."/>
            <person name="Tian J."/>
            <person name="Zhou Y."/>
            <person name="Sheng Y."/>
            <person name="Liu T."/>
            <person name="Pan Y."/>
            <person name="Xia L."/>
            <person name="Li J."/>
            <person name="Zhao F."/>
            <person name="Cao W."/>
        </authorList>
    </citation>
    <scope>NUCLEOTIDE SEQUENCE</scope>
    <source>
        <strain evidence="1">Hyas-2018</strain>
    </source>
</reference>
<gene>
    <name evidence="1" type="ORF">HPB50_015867</name>
</gene>
<proteinExistence type="predicted"/>
<protein>
    <submittedName>
        <fullName evidence="1">Uncharacterized protein</fullName>
    </submittedName>
</protein>
<sequence>MEALLECNSTVLARLLPMWTPVLYSYQGQLAEMVSLHFLSLMEALLECNSTVLARLLPMWTPVLYSYQGQLPSQLKVRLQACLDWLPPVQTREEATFVSSNFLKWLQRIQFKMGQIELQSSAATQFYSV</sequence>